<proteinExistence type="predicted"/>
<dbReference type="RefSeq" id="XP_041545059.1">
    <property type="nucleotide sequence ID" value="XM_041691589.1"/>
</dbReference>
<accession>A0A7R7WE22</accession>
<dbReference type="EMBL" id="AP024429">
    <property type="protein sequence ID" value="BCS01297.1"/>
    <property type="molecule type" value="Genomic_DNA"/>
</dbReference>
<dbReference type="SUPFAM" id="SSF51197">
    <property type="entry name" value="Clavaminate synthase-like"/>
    <property type="match status" value="1"/>
</dbReference>
<protein>
    <recommendedName>
        <fullName evidence="3">Phytanoyl-CoA dioxygenase family protein</fullName>
    </recommendedName>
</protein>
<dbReference type="GeneID" id="64962618"/>
<evidence type="ECO:0000313" key="2">
    <source>
        <dbReference type="Proteomes" id="UP000661280"/>
    </source>
</evidence>
<evidence type="ECO:0008006" key="3">
    <source>
        <dbReference type="Google" id="ProtNLM"/>
    </source>
</evidence>
<dbReference type="AlphaFoldDB" id="A0A7R7WE22"/>
<dbReference type="Gene3D" id="2.60.120.620">
    <property type="entry name" value="q2cbj1_9rhob like domain"/>
    <property type="match status" value="1"/>
</dbReference>
<reference evidence="1" key="1">
    <citation type="submission" date="2021-01" db="EMBL/GenBank/DDBJ databases">
        <authorList>
            <consortium name="Aspergillus luchuensis mut. kawachii IFO 4304 genome sequencing consortium"/>
            <person name="Kazuki M."/>
            <person name="Futagami T."/>
        </authorList>
    </citation>
    <scope>NUCLEOTIDE SEQUENCE</scope>
    <source>
        <strain evidence="1">IFO 4308</strain>
    </source>
</reference>
<sequence>MYLCSANYIGDPSRFWEQCSKCYSLIPGLFLSFLTTILTENATMVAPQLVQITLSDEERATKKLSSHNLQAALEGLHRDGVCVITNGVDPAHLDKLNERMVPEAKTLYANPQTHRNFGSRTGNIQQEPVVDPNYMFEDVIANPWATAITECMLGPNPHLRFYSANTAFKAEDRQPVHVDVHFDFPKIPFGLCINVNLVATSPENGATELWPGSHRDADPRDSDDTGVIPEIVEARRRISPPVQPSLPKGAIIIRDFRLWHAGMPNRTDDPRVMLVTIHFPAWYRSDLKVILPRSLQGKVDWGHLVPCVEWVDENYDYLKGRHDHDFTLQP</sequence>
<gene>
    <name evidence="1" type="ORF">AKAW2_51638S</name>
</gene>
<reference evidence="1" key="2">
    <citation type="submission" date="2021-02" db="EMBL/GenBank/DDBJ databases">
        <title>Aspergillus luchuensis mut. kawachii IFO 4304 genome sequence.</title>
        <authorList>
            <person name="Mori K."/>
            <person name="Kadooka C."/>
            <person name="Goto M."/>
            <person name="Futagami T."/>
        </authorList>
    </citation>
    <scope>NUCLEOTIDE SEQUENCE</scope>
    <source>
        <strain evidence="1">IFO 4308</strain>
    </source>
</reference>
<dbReference type="KEGG" id="aluc:AKAW2_51638S"/>
<dbReference type="PANTHER" id="PTHR37563:SF2">
    <property type="entry name" value="PHYTANOYL-COA DIOXYGENASE FAMILY PROTEIN (AFU_ORTHOLOGUE AFUA_2G03330)"/>
    <property type="match status" value="1"/>
</dbReference>
<dbReference type="PANTHER" id="PTHR37563">
    <property type="entry name" value="PHYTANOYL-COA DIOXYGENASE FAMILY PROTEIN (AFU_ORTHOLOGUE AFUA_2G03330)"/>
    <property type="match status" value="1"/>
</dbReference>
<dbReference type="Pfam" id="PF05721">
    <property type="entry name" value="PhyH"/>
    <property type="match status" value="1"/>
</dbReference>
<keyword evidence="2" id="KW-1185">Reference proteome</keyword>
<organism evidence="1 2">
    <name type="scientific">Aspergillus kawachii</name>
    <name type="common">White koji mold</name>
    <name type="synonym">Aspergillus awamori var. kawachi</name>
    <dbReference type="NCBI Taxonomy" id="1069201"/>
    <lineage>
        <taxon>Eukaryota</taxon>
        <taxon>Fungi</taxon>
        <taxon>Dikarya</taxon>
        <taxon>Ascomycota</taxon>
        <taxon>Pezizomycotina</taxon>
        <taxon>Eurotiomycetes</taxon>
        <taxon>Eurotiomycetidae</taxon>
        <taxon>Eurotiales</taxon>
        <taxon>Aspergillaceae</taxon>
        <taxon>Aspergillus</taxon>
        <taxon>Aspergillus subgen. Circumdati</taxon>
    </lineage>
</organism>
<dbReference type="InterPro" id="IPR051961">
    <property type="entry name" value="Fungal_Metabolite_Diox"/>
</dbReference>
<evidence type="ECO:0000313" key="1">
    <source>
        <dbReference type="EMBL" id="BCS01297.1"/>
    </source>
</evidence>
<dbReference type="Proteomes" id="UP000661280">
    <property type="component" value="Chromosome 5"/>
</dbReference>
<dbReference type="InterPro" id="IPR008775">
    <property type="entry name" value="Phytyl_CoA_dOase-like"/>
</dbReference>
<name>A0A7R7WE22_ASPKA</name>
<dbReference type="OrthoDB" id="407832at2759"/>